<reference evidence="1" key="1">
    <citation type="submission" date="2022-10" db="EMBL/GenBank/DDBJ databases">
        <title>Completed Genome Sequence of two octocoral isolated bacterium, Endozoicomonas euniceicola EF212T and Endozoicomonas gorgoniicola PS125T.</title>
        <authorList>
            <person name="Chiou Y.-J."/>
            <person name="Chen Y.-H."/>
        </authorList>
    </citation>
    <scope>NUCLEOTIDE SEQUENCE</scope>
    <source>
        <strain evidence="1">EF212</strain>
    </source>
</reference>
<evidence type="ECO:0008006" key="3">
    <source>
        <dbReference type="Google" id="ProtNLM"/>
    </source>
</evidence>
<dbReference type="EMBL" id="CP103300">
    <property type="protein sequence ID" value="UYM14865.1"/>
    <property type="molecule type" value="Genomic_DNA"/>
</dbReference>
<keyword evidence="2" id="KW-1185">Reference proteome</keyword>
<evidence type="ECO:0000313" key="1">
    <source>
        <dbReference type="EMBL" id="UYM14865.1"/>
    </source>
</evidence>
<organism evidence="1 2">
    <name type="scientific">Endozoicomonas euniceicola</name>
    <dbReference type="NCBI Taxonomy" id="1234143"/>
    <lineage>
        <taxon>Bacteria</taxon>
        <taxon>Pseudomonadati</taxon>
        <taxon>Pseudomonadota</taxon>
        <taxon>Gammaproteobacteria</taxon>
        <taxon>Oceanospirillales</taxon>
        <taxon>Endozoicomonadaceae</taxon>
        <taxon>Endozoicomonas</taxon>
    </lineage>
</organism>
<dbReference type="RefSeq" id="WP_262596585.1">
    <property type="nucleotide sequence ID" value="NZ_CP103300.1"/>
</dbReference>
<accession>A0ABY6GQ90</accession>
<dbReference type="Proteomes" id="UP001163255">
    <property type="component" value="Chromosome"/>
</dbReference>
<protein>
    <recommendedName>
        <fullName evidence="3">Peptidase C58 YopT-type domain-containing protein</fullName>
    </recommendedName>
</protein>
<sequence length="298" mass="34176">MIVTQQFINDFIVRIRQVNPVVRLEHTEDPGQTESSMLPLLNELKKRVNQNIVWESEPPLPNDVGSVFEALFKAIRPEKQRKYAVAIKFLLKSIRGENSYIFRALHAPPRRLSVKLSKSQQRYTVFVARGDPGYGVCLQTALLWLREQLSFHMTTSFPRLKGKNVVASRQAYELAEKAMAKDPSIKTIVGEAERLGLIASELRWGRNFLNIHESFDLNPDIKAILITLWDGRHAIAIIHDRPGSFLFYDGNAGSYRVQRSNLREFMVTYNEECLPLKWPGYHSVSGTSFTKIFSVTRK</sequence>
<name>A0ABY6GQ90_9GAMM</name>
<evidence type="ECO:0000313" key="2">
    <source>
        <dbReference type="Proteomes" id="UP001163255"/>
    </source>
</evidence>
<gene>
    <name evidence="1" type="ORF">NX720_18515</name>
</gene>
<proteinExistence type="predicted"/>